<dbReference type="EMBL" id="JAHKRT010000001">
    <property type="protein sequence ID" value="MBU3076268.1"/>
    <property type="molecule type" value="Genomic_DNA"/>
</dbReference>
<evidence type="ECO:0000256" key="1">
    <source>
        <dbReference type="SAM" id="SignalP"/>
    </source>
</evidence>
<accession>A0ABS6BD93</accession>
<feature type="signal peptide" evidence="1">
    <location>
        <begin position="1"/>
        <end position="16"/>
    </location>
</feature>
<keyword evidence="1" id="KW-0732">Signal</keyword>
<dbReference type="Proteomes" id="UP000776276">
    <property type="component" value="Unassembled WGS sequence"/>
</dbReference>
<evidence type="ECO:0000313" key="3">
    <source>
        <dbReference type="Proteomes" id="UP000776276"/>
    </source>
</evidence>
<reference evidence="2 3" key="1">
    <citation type="submission" date="2021-06" db="EMBL/GenBank/DDBJ databases">
        <title>Sphingomonas sp. XMGL2, whole genome shotgun sequencing project.</title>
        <authorList>
            <person name="Zhao G."/>
            <person name="Shen L."/>
        </authorList>
    </citation>
    <scope>NUCLEOTIDE SEQUENCE [LARGE SCALE GENOMIC DNA]</scope>
    <source>
        <strain evidence="2 3">XMGL2</strain>
    </source>
</reference>
<organism evidence="2 3">
    <name type="scientific">Sphingomonas quercus</name>
    <dbReference type="NCBI Taxonomy" id="2842451"/>
    <lineage>
        <taxon>Bacteria</taxon>
        <taxon>Pseudomonadati</taxon>
        <taxon>Pseudomonadota</taxon>
        <taxon>Alphaproteobacteria</taxon>
        <taxon>Sphingomonadales</taxon>
        <taxon>Sphingomonadaceae</taxon>
        <taxon>Sphingomonas</taxon>
    </lineage>
</organism>
<sequence>MLVLVVTLFGASAALAQPSANAFNDRLRKLSPDQQKAAMRQAITNNGNRCGRVEKADFQQPYKNLMMWTATCNPGGRFAVFVGADQSVQARPCADLASLKLPVCR</sequence>
<comment type="caution">
    <text evidence="2">The sequence shown here is derived from an EMBL/GenBank/DDBJ whole genome shotgun (WGS) entry which is preliminary data.</text>
</comment>
<name>A0ABS6BD93_9SPHN</name>
<evidence type="ECO:0000313" key="2">
    <source>
        <dbReference type="EMBL" id="MBU3076268.1"/>
    </source>
</evidence>
<proteinExistence type="predicted"/>
<feature type="chain" id="PRO_5045718187" evidence="1">
    <location>
        <begin position="17"/>
        <end position="105"/>
    </location>
</feature>
<gene>
    <name evidence="2" type="ORF">KOF26_00175</name>
</gene>
<keyword evidence="3" id="KW-1185">Reference proteome</keyword>
<protein>
    <submittedName>
        <fullName evidence="2">Uncharacterized protein</fullName>
    </submittedName>
</protein>